<feature type="compositionally biased region" description="Basic residues" evidence="1">
    <location>
        <begin position="1152"/>
        <end position="1161"/>
    </location>
</feature>
<feature type="compositionally biased region" description="Basic and acidic residues" evidence="1">
    <location>
        <begin position="733"/>
        <end position="745"/>
    </location>
</feature>
<feature type="region of interest" description="Disordered" evidence="1">
    <location>
        <begin position="1125"/>
        <end position="1218"/>
    </location>
</feature>
<feature type="compositionally biased region" description="Basic residues" evidence="1">
    <location>
        <begin position="1293"/>
        <end position="1308"/>
    </location>
</feature>
<dbReference type="EMBL" id="BKCJ010000008">
    <property type="protein sequence ID" value="GEU28543.1"/>
    <property type="molecule type" value="Genomic_DNA"/>
</dbReference>
<feature type="compositionally biased region" description="Basic residues" evidence="1">
    <location>
        <begin position="1268"/>
        <end position="1282"/>
    </location>
</feature>
<feature type="compositionally biased region" description="Basic and acidic residues" evidence="1">
    <location>
        <begin position="962"/>
        <end position="979"/>
    </location>
</feature>
<accession>A0A699GFN0</accession>
<feature type="compositionally biased region" description="Basic residues" evidence="1">
    <location>
        <begin position="905"/>
        <end position="917"/>
    </location>
</feature>
<organism evidence="2">
    <name type="scientific">Tanacetum cinerariifolium</name>
    <name type="common">Dalmatian daisy</name>
    <name type="synonym">Chrysanthemum cinerariifolium</name>
    <dbReference type="NCBI Taxonomy" id="118510"/>
    <lineage>
        <taxon>Eukaryota</taxon>
        <taxon>Viridiplantae</taxon>
        <taxon>Streptophyta</taxon>
        <taxon>Embryophyta</taxon>
        <taxon>Tracheophyta</taxon>
        <taxon>Spermatophyta</taxon>
        <taxon>Magnoliopsida</taxon>
        <taxon>eudicotyledons</taxon>
        <taxon>Gunneridae</taxon>
        <taxon>Pentapetalae</taxon>
        <taxon>asterids</taxon>
        <taxon>campanulids</taxon>
        <taxon>Asterales</taxon>
        <taxon>Asteraceae</taxon>
        <taxon>Asteroideae</taxon>
        <taxon>Anthemideae</taxon>
        <taxon>Anthemidinae</taxon>
        <taxon>Tanacetum</taxon>
    </lineage>
</organism>
<proteinExistence type="predicted"/>
<name>A0A699GFN0_TANCI</name>
<gene>
    <name evidence="2" type="ORF">Tci_000521</name>
</gene>
<feature type="compositionally biased region" description="Basic residues" evidence="1">
    <location>
        <begin position="1203"/>
        <end position="1214"/>
    </location>
</feature>
<feature type="region of interest" description="Disordered" evidence="1">
    <location>
        <begin position="1255"/>
        <end position="1308"/>
    </location>
</feature>
<comment type="caution">
    <text evidence="2">The sequence shown here is derived from an EMBL/GenBank/DDBJ whole genome shotgun (WGS) entry which is preliminary data.</text>
</comment>
<feature type="region of interest" description="Disordered" evidence="1">
    <location>
        <begin position="893"/>
        <end position="944"/>
    </location>
</feature>
<reference evidence="2" key="1">
    <citation type="journal article" date="2019" name="Sci. Rep.">
        <title>Draft genome of Tanacetum cinerariifolium, the natural source of mosquito coil.</title>
        <authorList>
            <person name="Yamashiro T."/>
            <person name="Shiraishi A."/>
            <person name="Satake H."/>
            <person name="Nakayama K."/>
        </authorList>
    </citation>
    <scope>NUCLEOTIDE SEQUENCE</scope>
</reference>
<protein>
    <submittedName>
        <fullName evidence="2">Uncharacterized protein</fullName>
    </submittedName>
</protein>
<feature type="compositionally biased region" description="Low complexity" evidence="1">
    <location>
        <begin position="1039"/>
        <end position="1051"/>
    </location>
</feature>
<sequence length="1323" mass="143585">MLQRLAAQAKIGIFLVRADLEAEAGHQLEHAAVFHQHQAVQFLEALVTRHVHDGQHQARAQALAAEAVVDHQREFAAAVVRVGNVARYAQHTFGLDEAAVRARRAQRLHGHQRHFAVVVDQRVLGQHRHRQFAQRRCKAVVARFFRQPAHEVLQHGRVVRLHRAQRVQAGAAQRPVPGVRGRVGQDGQVVVLVRRWRRGVDHDARIDGHGAVFIDDQRVDVHLAQLRQFAHHFRHAQQNVFDRLALDGRSAAPFAQRIGGAHAADQALRQELVQRRQLGGAVGQQLDHGAARAKADRGAEQAVGGHADEQLAAVALAGHLLQRDAVDGGVGPQAAHGGQHVVVGVAHGGGGQHAQRHALHVGLVRNVGRIDFHGHRVAELAGDQHRLVGAAGHQGGGDRNVERGQQRLRFHFGQHLAALGQHAFDQQARAVEVGVGQLRQRRRGLVQQLLVLVERGDVGKTVDGRLGRAERGQASLVDDVSRLDHLRVAHPARKQRLAQAGIERADGLRHGSRIAAELGRINHQDAVHLAVARAGQHRFAVGVGAGVLAQVEQVGQGGVFGHQRAQRIDAGRGQARQLQAQLVDPVGRQHAGTAAVGDHGQAWSHRAVARRQAFGRREQLHERFHTDCPGAAQRRVEHDIAEHHGARVRERRLRGGRGVARLEHDHRLGVGRAAQGGQEAARIGQPFHADDDALGGGIGGQEVQRLRQVDGRVGPERHHRGQPHRVLVGPVEDGGRQRARLRDQRQAAGPRQGTGHAGVQVQARALVAEAVGAEQVNLVAFGDAHQRGGQRRIDTGRQDQRRAALDAAGHLQRKRQLVVRQRDHGQVGARLRQVGQGARHADVEIADRAGKAALFELAADAAAIGGLAVGLVLAAGEHDDGLGGKQRVEVVGCSSGRQLTERRPAGHHRHRERRAGRRPVDCPPQAPGRLADHPGPGPGGAAGARVAARVARCAHQLGPAIFRRDGRRQPHRPGRDGQRHGRPGGSQRTAGSGPRRSAGHPGRARRTDRAPAGRAAQRTPDRHRRAGGQGQGSPGHRGQGQPAGRPAPAARAQRDGRRRRFRPPPGGRNGTACRDDYLSSASSAAATLRSHAHTVSGRRYLAGRDHPGLAAARPARGRLGAARRLRRHRLEDAPLRLRAARPRPARHDGRRPAGRAARCRQPRAGDPDHRVQRAGRPGGRAGPGRRRLPGQTVRAGRNVGPHPRGRAARRRPRQQRTGACRYCAEPGNQAGHAGRPAGRAHGPRIPCAVRADAAQKQHRAARPDRGKPVRLGRRGGKQRHRSIYLQPAQKTGQRQHRHRARPRLPPQKRWRRRLARGRCGGAC</sequence>
<feature type="region of interest" description="Disordered" evidence="1">
    <location>
        <begin position="712"/>
        <end position="757"/>
    </location>
</feature>
<evidence type="ECO:0000313" key="2">
    <source>
        <dbReference type="EMBL" id="GEU28543.1"/>
    </source>
</evidence>
<feature type="compositionally biased region" description="Gly residues" evidence="1">
    <location>
        <begin position="1027"/>
        <end position="1038"/>
    </location>
</feature>
<feature type="region of interest" description="Disordered" evidence="1">
    <location>
        <begin position="958"/>
        <end position="1075"/>
    </location>
</feature>
<evidence type="ECO:0000256" key="1">
    <source>
        <dbReference type="SAM" id="MobiDB-lite"/>
    </source>
</evidence>